<comment type="caution">
    <text evidence="6">The sequence shown here is derived from an EMBL/GenBank/DDBJ whole genome shotgun (WGS) entry which is preliminary data.</text>
</comment>
<dbReference type="InterPro" id="IPR011990">
    <property type="entry name" value="TPR-like_helical_dom_sf"/>
</dbReference>
<keyword evidence="1" id="KW-0677">Repeat</keyword>
<sequence>MIPDNLSEAISQMAAERALASTKGPHANIKRSDEELVEDVLSTPLFMSRLSGDDGLEDEALLALQSLSFDGTPIEVAENFKHQGNAAYAEGRRKYKDAIVFYTKGLAVKADDSKLNSILHSNRAAVNLDLGNYRQVLNDCAAAIRLNPNNIKAFFRSAKALLALDRISEGIDCCELGISLDPANKALSTELQKLKHRKNALDSLEAKRNHREQLKRDEEDQLQNAISTRGYRMVNSVRASGDDNDKTSTMTSLLHPLAADHKIKFDSTTLSLKLPVLFLYPEHRQSDFIAEFDENDSFYQHMELMFEDPISWDPQHNYHPQSLEILFETHESVTPKEKQSLISVLHSVKASGAPSQSATDKYVYMTLKDVLQHQLYRIVDGVCTFLIVVRGSEFSRSFKRRYAA</sequence>
<evidence type="ECO:0000313" key="7">
    <source>
        <dbReference type="Proteomes" id="UP001648503"/>
    </source>
</evidence>
<dbReference type="EMBL" id="JAFCIX010000127">
    <property type="protein sequence ID" value="KAH6597818.1"/>
    <property type="molecule type" value="Genomic_DNA"/>
</dbReference>
<comment type="similarity">
    <text evidence="3">Belongs to the TTC4 family.</text>
</comment>
<dbReference type="Proteomes" id="UP001648503">
    <property type="component" value="Unassembled WGS sequence"/>
</dbReference>
<keyword evidence="2" id="KW-0802">TPR repeat</keyword>
<feature type="coiled-coil region" evidence="4">
    <location>
        <begin position="184"/>
        <end position="224"/>
    </location>
</feature>
<evidence type="ECO:0000256" key="3">
    <source>
        <dbReference type="ARBA" id="ARBA00023602"/>
    </source>
</evidence>
<keyword evidence="7" id="KW-1185">Reference proteome</keyword>
<feature type="domain" description="Cns1/TTC4 wheel" evidence="5">
    <location>
        <begin position="267"/>
        <end position="344"/>
    </location>
</feature>
<dbReference type="SMART" id="SM00028">
    <property type="entry name" value="TPR"/>
    <property type="match status" value="3"/>
</dbReference>
<dbReference type="SUPFAM" id="SSF48452">
    <property type="entry name" value="TPR-like"/>
    <property type="match status" value="1"/>
</dbReference>
<evidence type="ECO:0000256" key="4">
    <source>
        <dbReference type="SAM" id="Coils"/>
    </source>
</evidence>
<dbReference type="Gene3D" id="1.25.40.10">
    <property type="entry name" value="Tetratricopeptide repeat domain"/>
    <property type="match status" value="1"/>
</dbReference>
<protein>
    <recommendedName>
        <fullName evidence="5">Cns1/TTC4 wheel domain-containing protein</fullName>
    </recommendedName>
</protein>
<organism evidence="6 7">
    <name type="scientific">Batrachochytrium salamandrivorans</name>
    <dbReference type="NCBI Taxonomy" id="1357716"/>
    <lineage>
        <taxon>Eukaryota</taxon>
        <taxon>Fungi</taxon>
        <taxon>Fungi incertae sedis</taxon>
        <taxon>Chytridiomycota</taxon>
        <taxon>Chytridiomycota incertae sedis</taxon>
        <taxon>Chytridiomycetes</taxon>
        <taxon>Rhizophydiales</taxon>
        <taxon>Rhizophydiales incertae sedis</taxon>
        <taxon>Batrachochytrium</taxon>
    </lineage>
</organism>
<dbReference type="Pfam" id="PF18972">
    <property type="entry name" value="Wheel"/>
    <property type="match status" value="1"/>
</dbReference>
<dbReference type="PANTHER" id="PTHR46035:SF1">
    <property type="entry name" value="TETRATRICOPEPTIDE REPEAT PROTEIN 4"/>
    <property type="match status" value="1"/>
</dbReference>
<name>A0ABQ8FG91_9FUNG</name>
<proteinExistence type="inferred from homology"/>
<dbReference type="CDD" id="cd21380">
    <property type="entry name" value="CTWD_Cns1"/>
    <property type="match status" value="1"/>
</dbReference>
<dbReference type="PANTHER" id="PTHR46035">
    <property type="entry name" value="TETRATRICOPEPTIDE REPEAT PROTEIN 4"/>
    <property type="match status" value="1"/>
</dbReference>
<dbReference type="InterPro" id="IPR044059">
    <property type="entry name" value="Csn1/TTC4_wheel"/>
</dbReference>
<evidence type="ECO:0000259" key="5">
    <source>
        <dbReference type="Pfam" id="PF18972"/>
    </source>
</evidence>
<keyword evidence="4" id="KW-0175">Coiled coil</keyword>
<reference evidence="6 7" key="1">
    <citation type="submission" date="2021-02" db="EMBL/GenBank/DDBJ databases">
        <title>Variation within the Batrachochytrium salamandrivorans European outbreak.</title>
        <authorList>
            <person name="Kelly M."/>
            <person name="Pasmans F."/>
            <person name="Shea T.P."/>
            <person name="Munoz J.F."/>
            <person name="Carranza S."/>
            <person name="Cuomo C.A."/>
            <person name="Martel A."/>
        </authorList>
    </citation>
    <scope>NUCLEOTIDE SEQUENCE [LARGE SCALE GENOMIC DNA]</scope>
    <source>
        <strain evidence="6 7">AMFP18/2</strain>
    </source>
</reference>
<evidence type="ECO:0000313" key="6">
    <source>
        <dbReference type="EMBL" id="KAH6597818.1"/>
    </source>
</evidence>
<evidence type="ECO:0000256" key="2">
    <source>
        <dbReference type="ARBA" id="ARBA00022803"/>
    </source>
</evidence>
<dbReference type="InterPro" id="IPR019734">
    <property type="entry name" value="TPR_rpt"/>
</dbReference>
<evidence type="ECO:0000256" key="1">
    <source>
        <dbReference type="ARBA" id="ARBA00022737"/>
    </source>
</evidence>
<gene>
    <name evidence="6" type="ORF">BASA50_004164</name>
</gene>
<accession>A0ABQ8FG91</accession>